<dbReference type="RefSeq" id="WP_215610624.1">
    <property type="nucleotide sequence ID" value="NZ_JADOES010000050.1"/>
</dbReference>
<feature type="region of interest" description="Disordered" evidence="1">
    <location>
        <begin position="151"/>
        <end position="177"/>
    </location>
</feature>
<feature type="compositionally biased region" description="Low complexity" evidence="1">
    <location>
        <begin position="160"/>
        <end position="170"/>
    </location>
</feature>
<sequence>MSTSKVPQLPLTDDNEASSLRYEVNPAIALNALTDIYKQVQQYQVQLRHLAQNIHQVYAEGPVVSGWLASEASLNAAVKHSPAVKHVTPAASSGSCHLSTEDIQVDNPLKPQQQLEPHQSPNEIDVALFRHGDANDLMNYLSALESSMLEQGASDDEVASSNSQSHQPSSEDIGNPSQYYLCQLDSSGQIQAESCPPEQVPVLSMAIARYRRLNQLIKQKQEIETKLQAVVDILGDAQRVLTD</sequence>
<evidence type="ECO:0000313" key="3">
    <source>
        <dbReference type="Proteomes" id="UP000717364"/>
    </source>
</evidence>
<gene>
    <name evidence="2" type="ORF">IXB50_19240</name>
</gene>
<name>A0A947GMB4_9CYAN</name>
<protein>
    <submittedName>
        <fullName evidence="2">Uncharacterized protein</fullName>
    </submittedName>
</protein>
<evidence type="ECO:0000256" key="1">
    <source>
        <dbReference type="SAM" id="MobiDB-lite"/>
    </source>
</evidence>
<proteinExistence type="predicted"/>
<dbReference type="EMBL" id="JADOES010000050">
    <property type="protein sequence ID" value="MBT9317562.1"/>
    <property type="molecule type" value="Genomic_DNA"/>
</dbReference>
<reference evidence="2" key="1">
    <citation type="submission" date="2020-11" db="EMBL/GenBank/DDBJ databases">
        <authorList>
            <person name="Konstantinou D."/>
            <person name="Gkelis S."/>
            <person name="Popin R."/>
            <person name="Fewer D."/>
            <person name="Sivonen K."/>
        </authorList>
    </citation>
    <scope>NUCLEOTIDE SEQUENCE</scope>
    <source>
        <strain evidence="2">TAU-MAC 1115</strain>
    </source>
</reference>
<evidence type="ECO:0000313" key="2">
    <source>
        <dbReference type="EMBL" id="MBT9317562.1"/>
    </source>
</evidence>
<accession>A0A947GMB4</accession>
<reference evidence="2" key="2">
    <citation type="journal article" date="2021" name="Mar. Drugs">
        <title>Genome Reduction and Secondary Metabolism of the Marine Sponge-Associated Cyanobacterium Leptothoe.</title>
        <authorList>
            <person name="Konstantinou D."/>
            <person name="Popin R.V."/>
            <person name="Fewer D.P."/>
            <person name="Sivonen K."/>
            <person name="Gkelis S."/>
        </authorList>
    </citation>
    <scope>NUCLEOTIDE SEQUENCE</scope>
    <source>
        <strain evidence="2">TAU-MAC 1115</strain>
    </source>
</reference>
<dbReference type="AlphaFoldDB" id="A0A947GMB4"/>
<keyword evidence="3" id="KW-1185">Reference proteome</keyword>
<dbReference type="Proteomes" id="UP000717364">
    <property type="component" value="Unassembled WGS sequence"/>
</dbReference>
<organism evidence="2 3">
    <name type="scientific">Leptothoe spongobia TAU-MAC 1115</name>
    <dbReference type="NCBI Taxonomy" id="1967444"/>
    <lineage>
        <taxon>Bacteria</taxon>
        <taxon>Bacillati</taxon>
        <taxon>Cyanobacteriota</taxon>
        <taxon>Cyanophyceae</taxon>
        <taxon>Nodosilineales</taxon>
        <taxon>Cymatolegaceae</taxon>
        <taxon>Leptothoe</taxon>
        <taxon>Leptothoe spongobia</taxon>
    </lineage>
</organism>
<comment type="caution">
    <text evidence="2">The sequence shown here is derived from an EMBL/GenBank/DDBJ whole genome shotgun (WGS) entry which is preliminary data.</text>
</comment>